<accession>M3QWN8</accession>
<evidence type="ECO:0000313" key="1">
    <source>
        <dbReference type="EMBL" id="EMH24836.1"/>
    </source>
</evidence>
<sequence>MCISPVGEGAKRSIKTLYERKWFLIIPKECLIALMECGSVFIKDK</sequence>
<protein>
    <submittedName>
        <fullName evidence="1">Uncharacterized protein</fullName>
    </submittedName>
</protein>
<proteinExistence type="predicted"/>
<dbReference type="EMBL" id="APDV01000022">
    <property type="protein sequence ID" value="EMH24836.1"/>
    <property type="molecule type" value="Genomic_DNA"/>
</dbReference>
<dbReference type="PATRIC" id="fig|1159046.3.peg.427"/>
<organism evidence="1 2">
    <name type="scientific">Helicobacter pylori GAM260BSi</name>
    <dbReference type="NCBI Taxonomy" id="1159046"/>
    <lineage>
        <taxon>Bacteria</taxon>
        <taxon>Pseudomonadati</taxon>
        <taxon>Campylobacterota</taxon>
        <taxon>Epsilonproteobacteria</taxon>
        <taxon>Campylobacterales</taxon>
        <taxon>Helicobacteraceae</taxon>
        <taxon>Helicobacter</taxon>
    </lineage>
</organism>
<name>M3QWN8_HELPX</name>
<reference evidence="1 2" key="1">
    <citation type="submission" date="2012-11" db="EMBL/GenBank/DDBJ databases">
        <authorList>
            <person name="Weinstock G."/>
            <person name="Sodergren E."/>
            <person name="Lobos E.A."/>
            <person name="Fulton L."/>
            <person name="Fulton R."/>
            <person name="Courtney L."/>
            <person name="Fronick C."/>
            <person name="O'Laughlin M."/>
            <person name="Godfrey J."/>
            <person name="Wilson R.M."/>
            <person name="Miner T."/>
            <person name="Farmer C."/>
            <person name="Delehaunty K."/>
            <person name="Cordes M."/>
            <person name="Minx P."/>
            <person name="Tomlinson C."/>
            <person name="Chen J."/>
            <person name="Wollam A."/>
            <person name="Pepin K.H."/>
            <person name="Bhonagiri V."/>
            <person name="Zhang X."/>
            <person name="Suruliraj S."/>
            <person name="Antonio M."/>
            <person name="Secka O."/>
            <person name="Thomas J."/>
            <person name="Warren W."/>
            <person name="Mitreva M."/>
            <person name="Mardis E.R."/>
            <person name="Wilson R.K."/>
        </authorList>
    </citation>
    <scope>NUCLEOTIDE SEQUENCE [LARGE SCALE GENOMIC DNA]</scope>
    <source>
        <strain evidence="1 2">GAM260BSi</strain>
    </source>
</reference>
<dbReference type="HOGENOM" id="CLU_3200656_0_0_7"/>
<comment type="caution">
    <text evidence="1">The sequence shown here is derived from an EMBL/GenBank/DDBJ whole genome shotgun (WGS) entry which is preliminary data.</text>
</comment>
<evidence type="ECO:0000313" key="2">
    <source>
        <dbReference type="Proteomes" id="UP000012023"/>
    </source>
</evidence>
<dbReference type="Proteomes" id="UP000012023">
    <property type="component" value="Unassembled WGS sequence"/>
</dbReference>
<dbReference type="AlphaFoldDB" id="M3QWN8"/>
<gene>
    <name evidence="1" type="ORF">HMPREF1418_00455</name>
</gene>